<feature type="domain" description="DNA2/NAM7 helicase helicase" evidence="1">
    <location>
        <begin position="575"/>
        <end position="646"/>
    </location>
</feature>
<dbReference type="InterPro" id="IPR045055">
    <property type="entry name" value="DNA2/NAM7-like"/>
</dbReference>
<accession>A0AA88QZC8</accession>
<evidence type="ECO:0000313" key="5">
    <source>
        <dbReference type="Proteomes" id="UP001187471"/>
    </source>
</evidence>
<dbReference type="GO" id="GO:0004386">
    <property type="term" value="F:helicase activity"/>
    <property type="evidence" value="ECO:0007669"/>
    <property type="project" value="InterPro"/>
</dbReference>
<feature type="domain" description="DUF6469" evidence="3">
    <location>
        <begin position="83"/>
        <end position="204"/>
    </location>
</feature>
<gene>
    <name evidence="4" type="ORF">RJ640_009620</name>
</gene>
<comment type="caution">
    <text evidence="4">The sequence shown here is derived from an EMBL/GenBank/DDBJ whole genome shotgun (WGS) entry which is preliminary data.</text>
</comment>
<evidence type="ECO:0008006" key="6">
    <source>
        <dbReference type="Google" id="ProtNLM"/>
    </source>
</evidence>
<organism evidence="4 5">
    <name type="scientific">Escallonia rubra</name>
    <dbReference type="NCBI Taxonomy" id="112253"/>
    <lineage>
        <taxon>Eukaryota</taxon>
        <taxon>Viridiplantae</taxon>
        <taxon>Streptophyta</taxon>
        <taxon>Embryophyta</taxon>
        <taxon>Tracheophyta</taxon>
        <taxon>Spermatophyta</taxon>
        <taxon>Magnoliopsida</taxon>
        <taxon>eudicotyledons</taxon>
        <taxon>Gunneridae</taxon>
        <taxon>Pentapetalae</taxon>
        <taxon>asterids</taxon>
        <taxon>campanulids</taxon>
        <taxon>Escalloniales</taxon>
        <taxon>Escalloniaceae</taxon>
        <taxon>Escallonia</taxon>
    </lineage>
</organism>
<evidence type="ECO:0000259" key="1">
    <source>
        <dbReference type="Pfam" id="PF13086"/>
    </source>
</evidence>
<dbReference type="AlphaFoldDB" id="A0AA88QZC8"/>
<dbReference type="Gene3D" id="3.40.50.300">
    <property type="entry name" value="P-loop containing nucleotide triphosphate hydrolases"/>
    <property type="match status" value="2"/>
</dbReference>
<keyword evidence="5" id="KW-1185">Reference proteome</keyword>
<dbReference type="PANTHER" id="PTHR10887">
    <property type="entry name" value="DNA2/NAM7 HELICASE FAMILY"/>
    <property type="match status" value="1"/>
</dbReference>
<dbReference type="Pfam" id="PF13086">
    <property type="entry name" value="AAA_11"/>
    <property type="match status" value="2"/>
</dbReference>
<dbReference type="InterPro" id="IPR041677">
    <property type="entry name" value="DNA2/NAM7_AAA_11"/>
</dbReference>
<dbReference type="InterPro" id="IPR045529">
    <property type="entry name" value="DUF6469"/>
</dbReference>
<feature type="domain" description="DNA2/NAM7 helicase helicase" evidence="1">
    <location>
        <begin position="252"/>
        <end position="442"/>
    </location>
</feature>
<protein>
    <recommendedName>
        <fullName evidence="6">P-loop containing nucleoside triphosphate hydrolases superfamily protein</fullName>
    </recommendedName>
</protein>
<dbReference type="PANTHER" id="PTHR10887:SF522">
    <property type="entry name" value="P-LOOP CONTAINING NUCLEOSIDE TRIPHOSPHATE HYDROLASES SUPERFAMILY PROTEIN"/>
    <property type="match status" value="1"/>
</dbReference>
<dbReference type="EMBL" id="JAVXUO010001782">
    <property type="protein sequence ID" value="KAK2979222.1"/>
    <property type="molecule type" value="Genomic_DNA"/>
</dbReference>
<feature type="domain" description="DNA2/NAM7 helicase-like C-terminal" evidence="2">
    <location>
        <begin position="654"/>
        <end position="759"/>
    </location>
</feature>
<evidence type="ECO:0000259" key="3">
    <source>
        <dbReference type="Pfam" id="PF20073"/>
    </source>
</evidence>
<dbReference type="Pfam" id="PF13087">
    <property type="entry name" value="AAA_12"/>
    <property type="match status" value="1"/>
</dbReference>
<proteinExistence type="predicted"/>
<dbReference type="SUPFAM" id="SSF52540">
    <property type="entry name" value="P-loop containing nucleoside triphosphate hydrolases"/>
    <property type="match status" value="1"/>
</dbReference>
<dbReference type="InterPro" id="IPR041679">
    <property type="entry name" value="DNA2/NAM7-like_C"/>
</dbReference>
<reference evidence="4" key="1">
    <citation type="submission" date="2022-12" db="EMBL/GenBank/DDBJ databases">
        <title>Draft genome assemblies for two species of Escallonia (Escalloniales).</title>
        <authorList>
            <person name="Chanderbali A."/>
            <person name="Dervinis C."/>
            <person name="Anghel I."/>
            <person name="Soltis D."/>
            <person name="Soltis P."/>
            <person name="Zapata F."/>
        </authorList>
    </citation>
    <scope>NUCLEOTIDE SEQUENCE</scope>
    <source>
        <strain evidence="4">UCBG92.1500</strain>
        <tissue evidence="4">Leaf</tissue>
    </source>
</reference>
<dbReference type="Pfam" id="PF20073">
    <property type="entry name" value="DUF6469"/>
    <property type="match status" value="1"/>
</dbReference>
<name>A0AA88QZC8_9ASTE</name>
<sequence>MANVEVEEGAREGSSNSNKSLIDIVFSWSIEDVLNNDLYKDKVEQIPKTFASPLCYMKSFVFPLIEETRADLCSSMGKLSSTPTCEIFSLDESEDFDPPGHLHYDIIVERKSNITDEAGAYEPETGDLISVTDVRPKCIDDLNRPRRSFITALVQKVRNEKDFIKLIVLSNEFQTRRNELRNFHESVVPLINMTTNMRIWQAMNSKPEGMNSGIFMKVLQPDQVKDRCSLCLKKGDHRATLSHLDHVIRPFKLNNSQAEAVSNCIATKNCCHESMVKLIWGPPGTGKTKTVAVLLYALLGLRCRTVTCAPTNIAVKEVTARLLRSVTESLAYDIYGLGDIVLFGNRKRMKIDEHSEFLNIFLDYRAKILAKCFAPAYGWRHCLETMIGLLEDPEKQYRLYLRNEKYEKEKHEEGDDSGDEESCCPNLKGEKTKIIWRKVIAQTLKRNIKRIQWNSEVPTQKDKHSKYKKSVNLEDQRRLSFEEFVRQRFMSERDLMKFCVVNLLIHLPTSCIVLAEVKNMIKALELLDQFGSLFSNTGAGVNGVTMLNLAGRKCLQILRSLREAFTIPDFHDEYSIKVFCLQKACLFFCTASSSAKLHDTSAELLIIDEAAQLKECESAIPLQIPGLLHAILIGDEKQLPALVKSKISEEAGFGRSLFERLILMGCKKHLLNLQYRMHPSISLFPNREFYHKKISDSQIVKQKSYQRRFLQGDIYSSYSFINVAYGNEELCDGNSLRNMVEVSVVVEVVATLFKESTASKQKVYFYDNFWKSMAKITSIEIRKEAISLLTKLSSGWRRPCNEVSRIIMDGMYSQLAEIYKVNGPLHIVWTVDILEENSQQSQVLKVWDILPLSEIPNLGKELDNLSGNQVMDIMQKCKLKCMDGYASYLQSTLVLFVILRS</sequence>
<dbReference type="InterPro" id="IPR027417">
    <property type="entry name" value="P-loop_NTPase"/>
</dbReference>
<evidence type="ECO:0000313" key="4">
    <source>
        <dbReference type="EMBL" id="KAK2979222.1"/>
    </source>
</evidence>
<evidence type="ECO:0000259" key="2">
    <source>
        <dbReference type="Pfam" id="PF13087"/>
    </source>
</evidence>
<dbReference type="Proteomes" id="UP001187471">
    <property type="component" value="Unassembled WGS sequence"/>
</dbReference>